<comment type="subcellular location">
    <subcellularLocation>
        <location evidence="1">Nucleus</location>
    </subcellularLocation>
</comment>
<evidence type="ECO:0000313" key="9">
    <source>
        <dbReference type="Proteomes" id="UP000095283"/>
    </source>
</evidence>
<evidence type="ECO:0000256" key="4">
    <source>
        <dbReference type="ARBA" id="ARBA00023125"/>
    </source>
</evidence>
<evidence type="ECO:0000256" key="7">
    <source>
        <dbReference type="SAM" id="MobiDB-lite"/>
    </source>
</evidence>
<comment type="similarity">
    <text evidence="2">Belongs to the transcriptional coactivator PC4 family.</text>
</comment>
<evidence type="ECO:0000256" key="1">
    <source>
        <dbReference type="ARBA" id="ARBA00004123"/>
    </source>
</evidence>
<keyword evidence="6" id="KW-0539">Nucleus</keyword>
<protein>
    <submittedName>
        <fullName evidence="10">PC4 domain-containing protein</fullName>
    </submittedName>
</protein>
<feature type="domain" description="Transcriptional coactivator p15 (PC4) C-terminal" evidence="8">
    <location>
        <begin position="72"/>
        <end position="123"/>
    </location>
</feature>
<evidence type="ECO:0000259" key="8">
    <source>
        <dbReference type="Pfam" id="PF02229"/>
    </source>
</evidence>
<evidence type="ECO:0000256" key="5">
    <source>
        <dbReference type="ARBA" id="ARBA00023163"/>
    </source>
</evidence>
<dbReference type="InterPro" id="IPR003173">
    <property type="entry name" value="PC4_C"/>
</dbReference>
<dbReference type="PANTHER" id="PTHR13215">
    <property type="entry name" value="RNA POLYMERASE II TRANSCRIPTIONAL COACTIVATOR"/>
    <property type="match status" value="1"/>
</dbReference>
<dbReference type="GO" id="GO:0003713">
    <property type="term" value="F:transcription coactivator activity"/>
    <property type="evidence" value="ECO:0007669"/>
    <property type="project" value="InterPro"/>
</dbReference>
<dbReference type="InterPro" id="IPR045125">
    <property type="entry name" value="Sub1/Tcp4-like"/>
</dbReference>
<keyword evidence="3" id="KW-0805">Transcription regulation</keyword>
<feature type="region of interest" description="Disordered" evidence="7">
    <location>
        <begin position="1"/>
        <end position="50"/>
    </location>
</feature>
<dbReference type="Gene3D" id="2.30.31.10">
    <property type="entry name" value="Transcriptional Coactivator Pc4, Chain A"/>
    <property type="match status" value="1"/>
</dbReference>
<dbReference type="WBParaSite" id="Hba_15448">
    <property type="protein sequence ID" value="Hba_15448"/>
    <property type="gene ID" value="Hba_15448"/>
</dbReference>
<evidence type="ECO:0000256" key="6">
    <source>
        <dbReference type="ARBA" id="ARBA00023242"/>
    </source>
</evidence>
<dbReference type="GO" id="GO:0005634">
    <property type="term" value="C:nucleus"/>
    <property type="evidence" value="ECO:0007669"/>
    <property type="project" value="UniProtKB-SubCell"/>
</dbReference>
<organism evidence="9 10">
    <name type="scientific">Heterorhabditis bacteriophora</name>
    <name type="common">Entomopathogenic nematode worm</name>
    <dbReference type="NCBI Taxonomy" id="37862"/>
    <lineage>
        <taxon>Eukaryota</taxon>
        <taxon>Metazoa</taxon>
        <taxon>Ecdysozoa</taxon>
        <taxon>Nematoda</taxon>
        <taxon>Chromadorea</taxon>
        <taxon>Rhabditida</taxon>
        <taxon>Rhabditina</taxon>
        <taxon>Rhabditomorpha</taxon>
        <taxon>Strongyloidea</taxon>
        <taxon>Heterorhabditidae</taxon>
        <taxon>Heterorhabditis</taxon>
    </lineage>
</organism>
<evidence type="ECO:0000313" key="10">
    <source>
        <dbReference type="WBParaSite" id="Hba_15448"/>
    </source>
</evidence>
<keyword evidence="5" id="KW-0804">Transcription</keyword>
<evidence type="ECO:0000256" key="3">
    <source>
        <dbReference type="ARBA" id="ARBA00023015"/>
    </source>
</evidence>
<dbReference type="SUPFAM" id="SSF54447">
    <property type="entry name" value="ssDNA-binding transcriptional regulator domain"/>
    <property type="match status" value="1"/>
</dbReference>
<name>A0A1I7XD39_HETBA</name>
<dbReference type="InterPro" id="IPR009044">
    <property type="entry name" value="ssDNA-bd_transcriptional_reg"/>
</dbReference>
<feature type="compositionally biased region" description="Basic residues" evidence="7">
    <location>
        <begin position="23"/>
        <end position="33"/>
    </location>
</feature>
<reference evidence="10" key="1">
    <citation type="submission" date="2016-11" db="UniProtKB">
        <authorList>
            <consortium name="WormBaseParasite"/>
        </authorList>
    </citation>
    <scope>IDENTIFICATION</scope>
</reference>
<dbReference type="Pfam" id="PF02229">
    <property type="entry name" value="PC4"/>
    <property type="match status" value="1"/>
</dbReference>
<keyword evidence="4" id="KW-0238">DNA-binding</keyword>
<dbReference type="GO" id="GO:0060261">
    <property type="term" value="P:positive regulation of transcription initiation by RNA polymerase II"/>
    <property type="evidence" value="ECO:0007669"/>
    <property type="project" value="InterPro"/>
</dbReference>
<evidence type="ECO:0000256" key="2">
    <source>
        <dbReference type="ARBA" id="ARBA00009001"/>
    </source>
</evidence>
<dbReference type="GO" id="GO:0003677">
    <property type="term" value="F:DNA binding"/>
    <property type="evidence" value="ECO:0007669"/>
    <property type="project" value="UniProtKB-KW"/>
</dbReference>
<dbReference type="Proteomes" id="UP000095283">
    <property type="component" value="Unplaced"/>
</dbReference>
<proteinExistence type="inferred from homology"/>
<dbReference type="AlphaFoldDB" id="A0A1I7XD39"/>
<keyword evidence="9" id="KW-1185">Reference proteome</keyword>
<sequence>MSSSEEVEMPKKLQQNENSGKNDKKRSKSLRRAAAKEDSSSDEGVEDKIPIKKAKMSGEIQAITNKDGQEMFELGSMRYVTVRDFRGKALVDIREFYIDKASGEMRPGKKGISLNKEQYQNFKTTMRIKRESPSLDDGNSSMHSGGDGMRTVKQELTPSVDSPLGHLDPSKITNMVVDQVGLGGGPGSSHDGFVVPGPPHVRCASIFMFYKAASYIHISKLLYWIF</sequence>
<accession>A0A1I7XD39</accession>